<dbReference type="InterPro" id="IPR000989">
    <property type="entry name" value="Rep"/>
</dbReference>
<comment type="similarity">
    <text evidence="1">Belongs to the Gram-positive plasmids replication protein type 1 family.</text>
</comment>
<evidence type="ECO:0000313" key="3">
    <source>
        <dbReference type="EMBL" id="AAC45761.1"/>
    </source>
</evidence>
<reference evidence="4 5" key="2">
    <citation type="submission" date="2019-07" db="EMBL/GenBank/DDBJ databases">
        <title>Whole genome shotgun sequence of Marinococcus halophilus NBRC 102359.</title>
        <authorList>
            <person name="Hosoyama A."/>
            <person name="Uohara A."/>
            <person name="Ohji S."/>
            <person name="Ichikawa N."/>
        </authorList>
    </citation>
    <scope>NUCLEOTIDE SEQUENCE [LARGE SCALE GENOMIC DNA]</scope>
    <source>
        <strain evidence="4 5">NBRC 102359</strain>
    </source>
</reference>
<dbReference type="RefSeq" id="WP_010891103.1">
    <property type="nucleotide sequence ID" value="NC_002094.1"/>
</dbReference>
<keyword evidence="2" id="KW-0235">DNA replication</keyword>
<reference evidence="3" key="1">
    <citation type="journal article" date="1997" name="Plasmid">
        <title>Identification of plasmids in the genus Marinococcus and complete nucleotide sequence of plasmid pPL1 from Marinococcus halophilus.</title>
        <authorList>
            <person name="Louis P."/>
            <person name="Galinski E.A."/>
        </authorList>
    </citation>
    <scope>NUCLEOTIDE SEQUENCE</scope>
    <source>
        <strain evidence="3">DSM 20408T</strain>
        <plasmid evidence="3">pPL1</plasmid>
    </source>
</reference>
<organism evidence="3">
    <name type="scientific">Marinococcus halophilus</name>
    <dbReference type="NCBI Taxonomy" id="1371"/>
    <lineage>
        <taxon>Bacteria</taxon>
        <taxon>Bacillati</taxon>
        <taxon>Bacillota</taxon>
        <taxon>Bacilli</taxon>
        <taxon>Bacillales</taxon>
        <taxon>Bacillaceae</taxon>
        <taxon>Marinococcus</taxon>
    </lineage>
</organism>
<dbReference type="EMBL" id="BJUN01000050">
    <property type="protein sequence ID" value="GEK60352.1"/>
    <property type="molecule type" value="Genomic_DNA"/>
</dbReference>
<evidence type="ECO:0000256" key="1">
    <source>
        <dbReference type="ARBA" id="ARBA00008909"/>
    </source>
</evidence>
<dbReference type="GO" id="GO:0006260">
    <property type="term" value="P:DNA replication"/>
    <property type="evidence" value="ECO:0007669"/>
    <property type="project" value="UniProtKB-KW"/>
</dbReference>
<evidence type="ECO:0000313" key="5">
    <source>
        <dbReference type="Proteomes" id="UP000321051"/>
    </source>
</evidence>
<dbReference type="Pfam" id="PF01446">
    <property type="entry name" value="Rep_1"/>
    <property type="match status" value="1"/>
</dbReference>
<evidence type="ECO:0000313" key="4">
    <source>
        <dbReference type="EMBL" id="GEK60352.1"/>
    </source>
</evidence>
<protein>
    <submittedName>
        <fullName evidence="3 4">Rep</fullName>
    </submittedName>
</protein>
<accession>P71522</accession>
<dbReference type="OrthoDB" id="5540934at2"/>
<name>P71522_MARHA</name>
<keyword evidence="5" id="KW-1185">Reference proteome</keyword>
<geneLocation type="plasmid" evidence="3">
    <name>pPL1</name>
</geneLocation>
<keyword evidence="3" id="KW-0614">Plasmid</keyword>
<dbReference type="EMBL" id="U75508">
    <property type="protein sequence ID" value="AAC45761.1"/>
    <property type="molecule type" value="Genomic_DNA"/>
</dbReference>
<sequence>MEKYKDKKLKNQVLARFIKKFLSESSWEYVQDCNTFMMMVADETLENKKQHKGNTCKNRFCPICSWKKARKEALALAIQMEYIKDTYNKDFIFLTLTTPNVKAEELHDEIREYNHAFQKLVKRKEVQSIVKGYIRKLEVTYNQDRDDYNPHFHVLIAVNKSYFTDKRYYISQSRWLELWQQVTKNPLITNVHVQKVRTNSKKEVAELAKYSAKDSDYLANEKVFDAFYKGLKGKQLIVYSGLFKESNKLFKDGELDYYKEQDPTEYIYALLYHWGKGNYVEDEKRLLTETEHKEINKDLIHEMDIEEE</sequence>
<dbReference type="AlphaFoldDB" id="P71522"/>
<dbReference type="GO" id="GO:0003677">
    <property type="term" value="F:DNA binding"/>
    <property type="evidence" value="ECO:0007669"/>
    <property type="project" value="InterPro"/>
</dbReference>
<dbReference type="Proteomes" id="UP000321051">
    <property type="component" value="Unassembled WGS sequence"/>
</dbReference>
<proteinExistence type="inferred from homology"/>
<gene>
    <name evidence="4" type="ORF">MHA01_32570</name>
</gene>
<evidence type="ECO:0000256" key="2">
    <source>
        <dbReference type="ARBA" id="ARBA00022705"/>
    </source>
</evidence>